<accession>A0A915YEZ2</accession>
<dbReference type="Proteomes" id="UP001060919">
    <property type="component" value="Chromosome"/>
</dbReference>
<dbReference type="Pfam" id="PF02687">
    <property type="entry name" value="FtsX"/>
    <property type="match status" value="1"/>
</dbReference>
<evidence type="ECO:0000313" key="13">
    <source>
        <dbReference type="EMBL" id="BDS11893.1"/>
    </source>
</evidence>
<dbReference type="Pfam" id="PF18075">
    <property type="entry name" value="FtsX_ECD"/>
    <property type="match status" value="1"/>
</dbReference>
<reference evidence="13" key="1">
    <citation type="submission" date="2022-09" db="EMBL/GenBank/DDBJ databases">
        <title>Aureispira anguillicida sp. nov., isolated from Leptocephalus of Japanese eel Anguilla japonica.</title>
        <authorList>
            <person name="Yuasa K."/>
            <person name="Mekata T."/>
            <person name="Ikunari K."/>
        </authorList>
    </citation>
    <scope>NUCLEOTIDE SEQUENCE</scope>
    <source>
        <strain evidence="13">EL160426</strain>
    </source>
</reference>
<organism evidence="13 14">
    <name type="scientific">Aureispira anguillae</name>
    <dbReference type="NCBI Taxonomy" id="2864201"/>
    <lineage>
        <taxon>Bacteria</taxon>
        <taxon>Pseudomonadati</taxon>
        <taxon>Bacteroidota</taxon>
        <taxon>Saprospiria</taxon>
        <taxon>Saprospirales</taxon>
        <taxon>Saprospiraceae</taxon>
        <taxon>Aureispira</taxon>
    </lineage>
</organism>
<keyword evidence="4" id="KW-1003">Cell membrane</keyword>
<keyword evidence="5 13" id="KW-0132">Cell division</keyword>
<evidence type="ECO:0000256" key="5">
    <source>
        <dbReference type="ARBA" id="ARBA00022618"/>
    </source>
</evidence>
<evidence type="ECO:0000256" key="7">
    <source>
        <dbReference type="ARBA" id="ARBA00022989"/>
    </source>
</evidence>
<proteinExistence type="inferred from homology"/>
<dbReference type="InterPro" id="IPR003838">
    <property type="entry name" value="ABC3_permease_C"/>
</dbReference>
<evidence type="ECO:0000259" key="12">
    <source>
        <dbReference type="Pfam" id="PF18075"/>
    </source>
</evidence>
<comment type="subcellular location">
    <subcellularLocation>
        <location evidence="1">Cell membrane</location>
        <topology evidence="1">Multi-pass membrane protein</topology>
    </subcellularLocation>
</comment>
<name>A0A915YEZ2_9BACT</name>
<dbReference type="InterPro" id="IPR004513">
    <property type="entry name" value="FtsX"/>
</dbReference>
<dbReference type="PANTHER" id="PTHR47755:SF1">
    <property type="entry name" value="CELL DIVISION PROTEIN FTSX"/>
    <property type="match status" value="1"/>
</dbReference>
<evidence type="ECO:0000256" key="10">
    <source>
        <dbReference type="SAM" id="Phobius"/>
    </source>
</evidence>
<protein>
    <recommendedName>
        <fullName evidence="3">Cell division protein FtsX</fullName>
    </recommendedName>
</protein>
<gene>
    <name evidence="13" type="ORF">AsAng_0026070</name>
</gene>
<dbReference type="InterPro" id="IPR040690">
    <property type="entry name" value="FtsX_ECD"/>
</dbReference>
<feature type="transmembrane region" description="Helical" evidence="10">
    <location>
        <begin position="15"/>
        <end position="41"/>
    </location>
</feature>
<keyword evidence="6 10" id="KW-0812">Transmembrane</keyword>
<dbReference type="RefSeq" id="WP_264793029.1">
    <property type="nucleotide sequence ID" value="NZ_AP026867.1"/>
</dbReference>
<evidence type="ECO:0000256" key="6">
    <source>
        <dbReference type="ARBA" id="ARBA00022692"/>
    </source>
</evidence>
<feature type="transmembrane region" description="Helical" evidence="10">
    <location>
        <begin position="225"/>
        <end position="243"/>
    </location>
</feature>
<dbReference type="Gene3D" id="3.30.70.3040">
    <property type="match status" value="1"/>
</dbReference>
<dbReference type="KEGG" id="aup:AsAng_0026070"/>
<evidence type="ECO:0000256" key="8">
    <source>
        <dbReference type="ARBA" id="ARBA00023136"/>
    </source>
</evidence>
<dbReference type="AlphaFoldDB" id="A0A915YEZ2"/>
<dbReference type="GO" id="GO:0051301">
    <property type="term" value="P:cell division"/>
    <property type="evidence" value="ECO:0007669"/>
    <property type="project" value="UniProtKB-KW"/>
</dbReference>
<comment type="similarity">
    <text evidence="2">Belongs to the ABC-4 integral membrane protein family. FtsX subfamily.</text>
</comment>
<dbReference type="EMBL" id="AP026867">
    <property type="protein sequence ID" value="BDS11893.1"/>
    <property type="molecule type" value="Genomic_DNA"/>
</dbReference>
<feature type="domain" description="ABC3 transporter permease C-terminal" evidence="11">
    <location>
        <begin position="172"/>
        <end position="283"/>
    </location>
</feature>
<feature type="domain" description="FtsX extracellular" evidence="12">
    <location>
        <begin position="57"/>
        <end position="149"/>
    </location>
</feature>
<evidence type="ECO:0000256" key="4">
    <source>
        <dbReference type="ARBA" id="ARBA00022475"/>
    </source>
</evidence>
<evidence type="ECO:0000256" key="2">
    <source>
        <dbReference type="ARBA" id="ARBA00007379"/>
    </source>
</evidence>
<evidence type="ECO:0000313" key="14">
    <source>
        <dbReference type="Proteomes" id="UP001060919"/>
    </source>
</evidence>
<dbReference type="GO" id="GO:0005886">
    <property type="term" value="C:plasma membrane"/>
    <property type="evidence" value="ECO:0007669"/>
    <property type="project" value="UniProtKB-SubCell"/>
</dbReference>
<evidence type="ECO:0000256" key="1">
    <source>
        <dbReference type="ARBA" id="ARBA00004651"/>
    </source>
</evidence>
<keyword evidence="7 10" id="KW-1133">Transmembrane helix</keyword>
<keyword evidence="9" id="KW-0131">Cell cycle</keyword>
<feature type="transmembrane region" description="Helical" evidence="10">
    <location>
        <begin position="255"/>
        <end position="276"/>
    </location>
</feature>
<keyword evidence="14" id="KW-1185">Reference proteome</keyword>
<keyword evidence="8 10" id="KW-0472">Membrane</keyword>
<evidence type="ECO:0000256" key="3">
    <source>
        <dbReference type="ARBA" id="ARBA00021907"/>
    </source>
</evidence>
<sequence>MFNKNNPNIDTPNTFINYVSAIISLIIMLYLLGVWGILAIYTNQLIHYSKESIPFYVELKDDANEALVFAFQKKLEASDFVKKQTVAYISKDQALETLEGDAVLAKEDVLLFGENLLPNMIRFSLNEAHFSNYETIIADIQAMNFVEQVFYTEMPTQKLSTKVYRLEIILLVLLLFFIFVVVTLIKNTLKLILLANKGRIQTMQLVGATLEQMTQPYIRQSLKNGLFSALVAIACLWLTRMILESGLGTFAQYDLDFWTGILSATIVLVGTFSSWICTKHSVQKYLTKSVDEWEL</sequence>
<feature type="transmembrane region" description="Helical" evidence="10">
    <location>
        <begin position="163"/>
        <end position="185"/>
    </location>
</feature>
<dbReference type="PANTHER" id="PTHR47755">
    <property type="entry name" value="CELL DIVISION PROTEIN FTSX"/>
    <property type="match status" value="1"/>
</dbReference>
<evidence type="ECO:0000259" key="11">
    <source>
        <dbReference type="Pfam" id="PF02687"/>
    </source>
</evidence>
<evidence type="ECO:0000256" key="9">
    <source>
        <dbReference type="ARBA" id="ARBA00023306"/>
    </source>
</evidence>